<dbReference type="InterPro" id="IPR037651">
    <property type="entry name" value="Swc3"/>
</dbReference>
<keyword evidence="4" id="KW-1185">Reference proteome</keyword>
<gene>
    <name evidence="3" type="ORF">ColLi_07172</name>
</gene>
<comment type="caution">
    <text evidence="3">The sequence shown here is derived from an EMBL/GenBank/DDBJ whole genome shotgun (WGS) entry which is preliminary data.</text>
</comment>
<dbReference type="GO" id="GO:0000812">
    <property type="term" value="C:Swr1 complex"/>
    <property type="evidence" value="ECO:0007669"/>
    <property type="project" value="InterPro"/>
</dbReference>
<dbReference type="Pfam" id="PF24707">
    <property type="entry name" value="Swc3"/>
    <property type="match status" value="1"/>
</dbReference>
<feature type="domain" description="SWR1-complex protein 3" evidence="2">
    <location>
        <begin position="49"/>
        <end position="150"/>
    </location>
</feature>
<accession>A0AA37GP90</accession>
<evidence type="ECO:0000313" key="4">
    <source>
        <dbReference type="Proteomes" id="UP001055172"/>
    </source>
</evidence>
<dbReference type="GO" id="GO:0140849">
    <property type="term" value="F:ATP-dependent H2AZ histone chaperone activity"/>
    <property type="evidence" value="ECO:0007669"/>
    <property type="project" value="InterPro"/>
</dbReference>
<reference evidence="3 4" key="1">
    <citation type="submission" date="2021-07" db="EMBL/GenBank/DDBJ databases">
        <title>Genome data of Colletotrichum spaethianum.</title>
        <authorList>
            <person name="Utami Y.D."/>
            <person name="Hiruma K."/>
        </authorList>
    </citation>
    <scope>NUCLEOTIDE SEQUENCE [LARGE SCALE GENOMIC DNA]</scope>
    <source>
        <strain evidence="3 4">MAFF 242679</strain>
    </source>
</reference>
<dbReference type="Proteomes" id="UP001055172">
    <property type="component" value="Unassembled WGS sequence"/>
</dbReference>
<feature type="region of interest" description="Disordered" evidence="1">
    <location>
        <begin position="1"/>
        <end position="72"/>
    </location>
</feature>
<feature type="compositionally biased region" description="Pro residues" evidence="1">
    <location>
        <begin position="35"/>
        <end position="48"/>
    </location>
</feature>
<evidence type="ECO:0000313" key="3">
    <source>
        <dbReference type="EMBL" id="GJC84334.1"/>
    </source>
</evidence>
<dbReference type="EMBL" id="BPPX01000014">
    <property type="protein sequence ID" value="GJC84334.1"/>
    <property type="molecule type" value="Genomic_DNA"/>
</dbReference>
<evidence type="ECO:0000256" key="1">
    <source>
        <dbReference type="SAM" id="MobiDB-lite"/>
    </source>
</evidence>
<organism evidence="3 4">
    <name type="scientific">Colletotrichum liriopes</name>
    <dbReference type="NCBI Taxonomy" id="708192"/>
    <lineage>
        <taxon>Eukaryota</taxon>
        <taxon>Fungi</taxon>
        <taxon>Dikarya</taxon>
        <taxon>Ascomycota</taxon>
        <taxon>Pezizomycotina</taxon>
        <taxon>Sordariomycetes</taxon>
        <taxon>Hypocreomycetidae</taxon>
        <taxon>Glomerellales</taxon>
        <taxon>Glomerellaceae</taxon>
        <taxon>Colletotrichum</taxon>
        <taxon>Colletotrichum spaethianum species complex</taxon>
    </lineage>
</organism>
<sequence length="276" mass="29751">MERKRKLPARASARVEHVAKKRTVTPPEPRSVTPVPAPVEEPLPPPSLPKSIQAGKPLPTVEEPQPDDLPAREYQSYQESGVLAESLSRSRHKWMAEGLFEKYWTKPARKKNATEDPKNPAKDTMSKIGQVTITIEPHVFEATMWAIKDPKPPAPTTQATFRPIMQFGSAIACASTGANDATLVGGERPAKAGALSTEPGSCAACQRNTTSAEASRPFTASSFVCTRSRHCPGNALKSCSTICCGAFSPKFTAIKLNTPTRSRSCEARATCKATGH</sequence>
<dbReference type="PANTHER" id="PTHR28108:SF1">
    <property type="entry name" value="SWR1-COMPLEX PROTEIN 3"/>
    <property type="match status" value="1"/>
</dbReference>
<evidence type="ECO:0000259" key="2">
    <source>
        <dbReference type="Pfam" id="PF24707"/>
    </source>
</evidence>
<dbReference type="InterPro" id="IPR057558">
    <property type="entry name" value="Swc3_dom"/>
</dbReference>
<proteinExistence type="predicted"/>
<name>A0AA37GP90_9PEZI</name>
<dbReference type="PANTHER" id="PTHR28108">
    <property type="entry name" value="SWR1-COMPLEX PROTEIN 3"/>
    <property type="match status" value="1"/>
</dbReference>
<dbReference type="AlphaFoldDB" id="A0AA37GP90"/>
<protein>
    <recommendedName>
        <fullName evidence="2">SWR1-complex protein 3 domain-containing protein</fullName>
    </recommendedName>
</protein>